<dbReference type="KEGG" id="mgl:MGL_1630"/>
<protein>
    <submittedName>
        <fullName evidence="2">Uncharacterized protein</fullName>
    </submittedName>
</protein>
<feature type="coiled-coil region" evidence="1">
    <location>
        <begin position="166"/>
        <end position="193"/>
    </location>
</feature>
<sequence>MHSVANVAMQWAREKYTLSETLRDARKRIDALQYASTSKDLMINTIEQTQHDLQEHIHELYAERDTLMCSLQEAHQRIVQLEQRDISVADEFTEEGGAEIQSELAHTYAWKMRISESDAVWYAFKHDSSEARCAWLEKALAHTQTMHSKVLSALFTEKSARKAEQTPSLQAELDSVKKREEKLEAENAHLSQQLDLVTWYKDAYNARTEQTQLLKSLLEMQSKERLSLEESRDPNAISNTHTAWVSLDMRIDLLRQEQNELEARRHGLERHARQIDKHISTYRQSSMHQRRSSDSAILTGCIS</sequence>
<evidence type="ECO:0000256" key="1">
    <source>
        <dbReference type="SAM" id="Coils"/>
    </source>
</evidence>
<evidence type="ECO:0000313" key="3">
    <source>
        <dbReference type="Proteomes" id="UP000008837"/>
    </source>
</evidence>
<dbReference type="InParanoid" id="A8PYB6"/>
<gene>
    <name evidence="2" type="ORF">MGL_1630</name>
</gene>
<dbReference type="VEuPathDB" id="FungiDB:MGL_1630"/>
<comment type="caution">
    <text evidence="2">The sequence shown here is derived from an EMBL/GenBank/DDBJ whole genome shotgun (WGS) entry which is preliminary data.</text>
</comment>
<reference evidence="2 3" key="1">
    <citation type="journal article" date="2007" name="Proc. Natl. Acad. Sci. U.S.A.">
        <title>Dandruff-associated Malassezia genomes reveal convergent and divergent virulence traits shared with plant and human fungal pathogens.</title>
        <authorList>
            <person name="Xu J."/>
            <person name="Saunders C.W."/>
            <person name="Hu P."/>
            <person name="Grant R.A."/>
            <person name="Boekhout T."/>
            <person name="Kuramae E.E."/>
            <person name="Kronstad J.W."/>
            <person name="Deangelis Y.M."/>
            <person name="Reeder N.L."/>
            <person name="Johnstone K.R."/>
            <person name="Leland M."/>
            <person name="Fieno A.M."/>
            <person name="Begley W.M."/>
            <person name="Sun Y."/>
            <person name="Lacey M.P."/>
            <person name="Chaudhary T."/>
            <person name="Keough T."/>
            <person name="Chu L."/>
            <person name="Sears R."/>
            <person name="Yuan B."/>
            <person name="Dawson T.L.Jr."/>
        </authorList>
    </citation>
    <scope>NUCLEOTIDE SEQUENCE [LARGE SCALE GENOMIC DNA]</scope>
    <source>
        <strain evidence="3">ATCC MYA-4612 / CBS 7966</strain>
    </source>
</reference>
<evidence type="ECO:0000313" key="2">
    <source>
        <dbReference type="EMBL" id="EDP44233.1"/>
    </source>
</evidence>
<accession>A8PYB6</accession>
<dbReference type="Proteomes" id="UP000008837">
    <property type="component" value="Unassembled WGS sequence"/>
</dbReference>
<dbReference type="GeneID" id="5855754"/>
<dbReference type="AlphaFoldDB" id="A8PYB6"/>
<name>A8PYB6_MALGO</name>
<keyword evidence="1" id="KW-0175">Coiled coil</keyword>
<dbReference type="OrthoDB" id="3356395at2759"/>
<dbReference type="EMBL" id="AAYY01000004">
    <property type="protein sequence ID" value="EDP44233.1"/>
    <property type="molecule type" value="Genomic_DNA"/>
</dbReference>
<keyword evidence="3" id="KW-1185">Reference proteome</keyword>
<organism evidence="2 3">
    <name type="scientific">Malassezia globosa (strain ATCC MYA-4612 / CBS 7966)</name>
    <name type="common">Dandruff-associated fungus</name>
    <dbReference type="NCBI Taxonomy" id="425265"/>
    <lineage>
        <taxon>Eukaryota</taxon>
        <taxon>Fungi</taxon>
        <taxon>Dikarya</taxon>
        <taxon>Basidiomycota</taxon>
        <taxon>Ustilaginomycotina</taxon>
        <taxon>Malasseziomycetes</taxon>
        <taxon>Malasseziales</taxon>
        <taxon>Malasseziaceae</taxon>
        <taxon>Malassezia</taxon>
    </lineage>
</organism>
<proteinExistence type="predicted"/>
<dbReference type="RefSeq" id="XP_001731447.1">
    <property type="nucleotide sequence ID" value="XM_001731395.1"/>
</dbReference>